<keyword evidence="3" id="KW-1185">Reference proteome</keyword>
<feature type="region of interest" description="Disordered" evidence="1">
    <location>
        <begin position="44"/>
        <end position="95"/>
    </location>
</feature>
<reference evidence="2" key="2">
    <citation type="submission" date="2021-08" db="EMBL/GenBank/DDBJ databases">
        <authorList>
            <person name="Gostincar C."/>
            <person name="Sun X."/>
            <person name="Song Z."/>
            <person name="Gunde-Cimerman N."/>
        </authorList>
    </citation>
    <scope>NUCLEOTIDE SEQUENCE</scope>
    <source>
        <strain evidence="2">EXF-9298</strain>
    </source>
</reference>
<dbReference type="Proteomes" id="UP000729357">
    <property type="component" value="Unassembled WGS sequence"/>
</dbReference>
<proteinExistence type="predicted"/>
<feature type="compositionally biased region" description="Basic and acidic residues" evidence="1">
    <location>
        <begin position="55"/>
        <end position="65"/>
    </location>
</feature>
<evidence type="ECO:0000256" key="1">
    <source>
        <dbReference type="SAM" id="MobiDB-lite"/>
    </source>
</evidence>
<gene>
    <name evidence="2" type="ORF">KCU98_g19628</name>
</gene>
<evidence type="ECO:0000313" key="3">
    <source>
        <dbReference type="Proteomes" id="UP000729357"/>
    </source>
</evidence>
<name>A0A9P8F5J1_AURME</name>
<sequence length="95" mass="10636">ILALRECILHPNTQWSHELAEEILEDAEMDVQTTWKSLVEASALVGDHDEDAEEGATKETKRTDDVEMEDVPSEQGGWRRETGVWESVPIGTVST</sequence>
<reference evidence="2" key="1">
    <citation type="journal article" date="2021" name="J Fungi (Basel)">
        <title>Virulence traits and population genomics of the black yeast Aureobasidium melanogenum.</title>
        <authorList>
            <person name="Cernosa A."/>
            <person name="Sun X."/>
            <person name="Gostincar C."/>
            <person name="Fang C."/>
            <person name="Gunde-Cimerman N."/>
            <person name="Song Z."/>
        </authorList>
    </citation>
    <scope>NUCLEOTIDE SEQUENCE</scope>
    <source>
        <strain evidence="2">EXF-9298</strain>
    </source>
</reference>
<accession>A0A9P8F5J1</accession>
<feature type="non-terminal residue" evidence="2">
    <location>
        <position position="1"/>
    </location>
</feature>
<dbReference type="AlphaFoldDB" id="A0A9P8F5J1"/>
<feature type="non-terminal residue" evidence="2">
    <location>
        <position position="95"/>
    </location>
</feature>
<protein>
    <submittedName>
        <fullName evidence="2">Uncharacterized protein</fullName>
    </submittedName>
</protein>
<comment type="caution">
    <text evidence="2">The sequence shown here is derived from an EMBL/GenBank/DDBJ whole genome shotgun (WGS) entry which is preliminary data.</text>
</comment>
<evidence type="ECO:0000313" key="2">
    <source>
        <dbReference type="EMBL" id="KAG9938699.1"/>
    </source>
</evidence>
<organism evidence="2 3">
    <name type="scientific">Aureobasidium melanogenum</name>
    <name type="common">Aureobasidium pullulans var. melanogenum</name>
    <dbReference type="NCBI Taxonomy" id="46634"/>
    <lineage>
        <taxon>Eukaryota</taxon>
        <taxon>Fungi</taxon>
        <taxon>Dikarya</taxon>
        <taxon>Ascomycota</taxon>
        <taxon>Pezizomycotina</taxon>
        <taxon>Dothideomycetes</taxon>
        <taxon>Dothideomycetidae</taxon>
        <taxon>Dothideales</taxon>
        <taxon>Saccotheciaceae</taxon>
        <taxon>Aureobasidium</taxon>
    </lineage>
</organism>
<dbReference type="EMBL" id="JAHFXS010005803">
    <property type="protein sequence ID" value="KAG9938699.1"/>
    <property type="molecule type" value="Genomic_DNA"/>
</dbReference>